<evidence type="ECO:0000313" key="2">
    <source>
        <dbReference type="EMBL" id="GAA3940393.1"/>
    </source>
</evidence>
<accession>A0ABP7N9N0</accession>
<evidence type="ECO:0008006" key="4">
    <source>
        <dbReference type="Google" id="ProtNLM"/>
    </source>
</evidence>
<dbReference type="PROSITE" id="PS51257">
    <property type="entry name" value="PROKAR_LIPOPROTEIN"/>
    <property type="match status" value="1"/>
</dbReference>
<keyword evidence="1" id="KW-0732">Signal</keyword>
<feature type="signal peptide" evidence="1">
    <location>
        <begin position="1"/>
        <end position="21"/>
    </location>
</feature>
<name>A0ABP7N9N0_9BACT</name>
<keyword evidence="3" id="KW-1185">Reference proteome</keyword>
<gene>
    <name evidence="2" type="ORF">GCM10022406_25510</name>
</gene>
<dbReference type="RefSeq" id="WP_345114422.1">
    <property type="nucleotide sequence ID" value="NZ_BAABDH010000041.1"/>
</dbReference>
<evidence type="ECO:0000313" key="3">
    <source>
        <dbReference type="Proteomes" id="UP001499909"/>
    </source>
</evidence>
<proteinExistence type="predicted"/>
<dbReference type="Proteomes" id="UP001499909">
    <property type="component" value="Unassembled WGS sequence"/>
</dbReference>
<organism evidence="2 3">
    <name type="scientific">Hymenobacter algoricola</name>
    <dbReference type="NCBI Taxonomy" id="486267"/>
    <lineage>
        <taxon>Bacteria</taxon>
        <taxon>Pseudomonadati</taxon>
        <taxon>Bacteroidota</taxon>
        <taxon>Cytophagia</taxon>
        <taxon>Cytophagales</taxon>
        <taxon>Hymenobacteraceae</taxon>
        <taxon>Hymenobacter</taxon>
    </lineage>
</organism>
<sequence>MKQLSTLRYLLFVLLFATASACGDDEKNSEPTPKAHTVQVRYSAVQVSGLGARISGASVNTDGLQPQNSFNVSVGTDVANVVQAVGQVTSDREFNVTLVFENVKTPNKAPTGSSFTADILVDGVVKKSVRIDNNTAPGVINVSARTSILTNEW</sequence>
<protein>
    <recommendedName>
        <fullName evidence="4">Lipoprotein</fullName>
    </recommendedName>
</protein>
<reference evidence="3" key="1">
    <citation type="journal article" date="2019" name="Int. J. Syst. Evol. Microbiol.">
        <title>The Global Catalogue of Microorganisms (GCM) 10K type strain sequencing project: providing services to taxonomists for standard genome sequencing and annotation.</title>
        <authorList>
            <consortium name="The Broad Institute Genomics Platform"/>
            <consortium name="The Broad Institute Genome Sequencing Center for Infectious Disease"/>
            <person name="Wu L."/>
            <person name="Ma J."/>
        </authorList>
    </citation>
    <scope>NUCLEOTIDE SEQUENCE [LARGE SCALE GENOMIC DNA]</scope>
    <source>
        <strain evidence="3">JCM 17214</strain>
    </source>
</reference>
<feature type="chain" id="PRO_5046375317" description="Lipoprotein" evidence="1">
    <location>
        <begin position="22"/>
        <end position="153"/>
    </location>
</feature>
<comment type="caution">
    <text evidence="2">The sequence shown here is derived from an EMBL/GenBank/DDBJ whole genome shotgun (WGS) entry which is preliminary data.</text>
</comment>
<dbReference type="EMBL" id="BAABDH010000041">
    <property type="protein sequence ID" value="GAA3940393.1"/>
    <property type="molecule type" value="Genomic_DNA"/>
</dbReference>
<evidence type="ECO:0000256" key="1">
    <source>
        <dbReference type="SAM" id="SignalP"/>
    </source>
</evidence>